<dbReference type="KEGG" id="llu:AKJ09_02540"/>
<dbReference type="Proteomes" id="UP000064967">
    <property type="component" value="Chromosome"/>
</dbReference>
<feature type="signal peptide" evidence="2">
    <location>
        <begin position="1"/>
        <end position="22"/>
    </location>
</feature>
<evidence type="ECO:0000313" key="4">
    <source>
        <dbReference type="Proteomes" id="UP000064967"/>
    </source>
</evidence>
<gene>
    <name evidence="3" type="ORF">AKJ09_02540</name>
</gene>
<proteinExistence type="predicted"/>
<feature type="compositionally biased region" description="Basic and acidic residues" evidence="1">
    <location>
        <begin position="153"/>
        <end position="191"/>
    </location>
</feature>
<evidence type="ECO:0000313" key="3">
    <source>
        <dbReference type="EMBL" id="AKU95876.1"/>
    </source>
</evidence>
<sequence length="304" mass="33107">MKARLSPASLVFVALLSCTALPACEGFFGSSKVSHGQHYASGDSRYDSYFDSVHQQQVAASKRGDEKKDTRRPLINSLAMTPTTSDSSLLDATRDRIKKLGGGGAKLDLSGPRLTKVSTSNDGGLFGAALETARQETDRARRLRSLRDRLEEMAKQGEGLKKEADREFENRGADKADEKKTEKHREIRRELSASISELRSMASKARGDADDAEEFLDDLSNALEGNQTPRDKSGKKQTRPLPSPAPPASEAKEEAKKEEPKSSKSSGKKPSKPSSEKADKPEKSEKPEKPASPPPKPADEVFNP</sequence>
<feature type="region of interest" description="Disordered" evidence="1">
    <location>
        <begin position="153"/>
        <end position="304"/>
    </location>
</feature>
<dbReference type="PROSITE" id="PS51257">
    <property type="entry name" value="PROKAR_LIPOPROTEIN"/>
    <property type="match status" value="1"/>
</dbReference>
<dbReference type="AlphaFoldDB" id="A0A0K1PR72"/>
<keyword evidence="2" id="KW-0732">Signal</keyword>
<evidence type="ECO:0000256" key="2">
    <source>
        <dbReference type="SAM" id="SignalP"/>
    </source>
</evidence>
<feature type="chain" id="PRO_5005465896" evidence="2">
    <location>
        <begin position="23"/>
        <end position="304"/>
    </location>
</feature>
<evidence type="ECO:0000256" key="1">
    <source>
        <dbReference type="SAM" id="MobiDB-lite"/>
    </source>
</evidence>
<feature type="compositionally biased region" description="Basic and acidic residues" evidence="1">
    <location>
        <begin position="274"/>
        <end position="289"/>
    </location>
</feature>
<protein>
    <submittedName>
        <fullName evidence="3">Uncharacterized protein</fullName>
    </submittedName>
</protein>
<name>A0A0K1PR72_9BACT</name>
<organism evidence="3 4">
    <name type="scientific">Labilithrix luteola</name>
    <dbReference type="NCBI Taxonomy" id="1391654"/>
    <lineage>
        <taxon>Bacteria</taxon>
        <taxon>Pseudomonadati</taxon>
        <taxon>Myxococcota</taxon>
        <taxon>Polyangia</taxon>
        <taxon>Polyangiales</taxon>
        <taxon>Labilitrichaceae</taxon>
        <taxon>Labilithrix</taxon>
    </lineage>
</organism>
<dbReference type="STRING" id="1391654.AKJ09_02540"/>
<dbReference type="EMBL" id="CP012333">
    <property type="protein sequence ID" value="AKU95876.1"/>
    <property type="molecule type" value="Genomic_DNA"/>
</dbReference>
<reference evidence="3 4" key="1">
    <citation type="submission" date="2015-08" db="EMBL/GenBank/DDBJ databases">
        <authorList>
            <person name="Babu N.S."/>
            <person name="Beckwith C.J."/>
            <person name="Beseler K.G."/>
            <person name="Brison A."/>
            <person name="Carone J.V."/>
            <person name="Caskin T.P."/>
            <person name="Diamond M."/>
            <person name="Durham M.E."/>
            <person name="Foxe J.M."/>
            <person name="Go M."/>
            <person name="Henderson B.A."/>
            <person name="Jones I.B."/>
            <person name="McGettigan J.A."/>
            <person name="Micheletti S.J."/>
            <person name="Nasrallah M.E."/>
            <person name="Ortiz D."/>
            <person name="Piller C.R."/>
            <person name="Privatt S.R."/>
            <person name="Schneider S.L."/>
            <person name="Sharp S."/>
            <person name="Smith T.C."/>
            <person name="Stanton J.D."/>
            <person name="Ullery H.E."/>
            <person name="Wilson R.J."/>
            <person name="Serrano M.G."/>
            <person name="Buck G."/>
            <person name="Lee V."/>
            <person name="Wang Y."/>
            <person name="Carvalho R."/>
            <person name="Voegtly L."/>
            <person name="Shi R."/>
            <person name="Duckworth R."/>
            <person name="Johnson A."/>
            <person name="Loviza R."/>
            <person name="Walstead R."/>
            <person name="Shah Z."/>
            <person name="Kiflezghi M."/>
            <person name="Wade K."/>
            <person name="Ball S.L."/>
            <person name="Bradley K.W."/>
            <person name="Asai D.J."/>
            <person name="Bowman C.A."/>
            <person name="Russell D.A."/>
            <person name="Pope W.H."/>
            <person name="Jacobs-Sera D."/>
            <person name="Hendrix R.W."/>
            <person name="Hatfull G.F."/>
        </authorList>
    </citation>
    <scope>NUCLEOTIDE SEQUENCE [LARGE SCALE GENOMIC DNA]</scope>
    <source>
        <strain evidence="3 4">DSM 27648</strain>
    </source>
</reference>
<dbReference type="RefSeq" id="WP_146647252.1">
    <property type="nucleotide sequence ID" value="NZ_CP012333.1"/>
</dbReference>
<feature type="compositionally biased region" description="Basic and acidic residues" evidence="1">
    <location>
        <begin position="250"/>
        <end position="262"/>
    </location>
</feature>
<keyword evidence="4" id="KW-1185">Reference proteome</keyword>
<accession>A0A0K1PR72</accession>